<feature type="region of interest" description="Disordered" evidence="1">
    <location>
        <begin position="31"/>
        <end position="57"/>
    </location>
</feature>
<organism evidence="3 4">
    <name type="scientific">Clostridium perfringens</name>
    <dbReference type="NCBI Taxonomy" id="1502"/>
    <lineage>
        <taxon>Bacteria</taxon>
        <taxon>Bacillati</taxon>
        <taxon>Bacillota</taxon>
        <taxon>Clostridia</taxon>
        <taxon>Eubacteriales</taxon>
        <taxon>Clostridiaceae</taxon>
        <taxon>Clostridium</taxon>
    </lineage>
</organism>
<protein>
    <recommendedName>
        <fullName evidence="2">Replication-associated protein ORF2/G2P domain-containing protein</fullName>
    </recommendedName>
</protein>
<feature type="domain" description="Replication-associated protein ORF2/G2P" evidence="2">
    <location>
        <begin position="82"/>
        <end position="198"/>
    </location>
</feature>
<dbReference type="EMBL" id="WNVG01000014">
    <property type="protein sequence ID" value="MDZ5032377.1"/>
    <property type="molecule type" value="Genomic_DNA"/>
</dbReference>
<accession>A0AAW9IYM8</accession>
<dbReference type="Pfam" id="PF23343">
    <property type="entry name" value="REP_ORF2-G2P"/>
    <property type="match status" value="1"/>
</dbReference>
<feature type="compositionally biased region" description="Basic and acidic residues" evidence="1">
    <location>
        <begin position="41"/>
        <end position="56"/>
    </location>
</feature>
<evidence type="ECO:0000259" key="2">
    <source>
        <dbReference type="Pfam" id="PF23343"/>
    </source>
</evidence>
<gene>
    <name evidence="3" type="ORF">GNF81_06125</name>
</gene>
<name>A0AAW9IYM8_CLOPF</name>
<dbReference type="RefSeq" id="WP_198603885.1">
    <property type="nucleotide sequence ID" value="NZ_CATNWL010000012.1"/>
</dbReference>
<evidence type="ECO:0000313" key="3">
    <source>
        <dbReference type="EMBL" id="MDZ5032377.1"/>
    </source>
</evidence>
<dbReference type="AlphaFoldDB" id="A0AAW9IYM8"/>
<dbReference type="Proteomes" id="UP001289066">
    <property type="component" value="Unassembled WGS sequence"/>
</dbReference>
<comment type="caution">
    <text evidence="3">The sequence shown here is derived from an EMBL/GenBank/DDBJ whole genome shotgun (WGS) entry which is preliminary data.</text>
</comment>
<sequence>MDNTIYNLKIISSGSNRIELYKVSNYLIRKNGKSNNKQGRRGKEDLENNEKVENSKRNRKTTLTNTRNNIIRLIKSNEDMKTFITLTFKKETDYKESKILLNNLFNKLRRKYNNLKYLWVLEFGTKNQRLHYHLLTNIELPKEINFARNKERKSEGHKEFERNFREKYWPYGFVDIRNLDQEGNTNIALYVSCYIVKDLLDKQLEGYRVYGYSRKTLDKPTVSKIYDDRSLEELLKEFSSDYELKYTNSYDIGYLDKDNKEHKGIVTYLDLVKKS</sequence>
<proteinExistence type="predicted"/>
<dbReference type="InterPro" id="IPR056906">
    <property type="entry name" value="ORF2/G2P_dom"/>
</dbReference>
<evidence type="ECO:0000313" key="4">
    <source>
        <dbReference type="Proteomes" id="UP001289066"/>
    </source>
</evidence>
<reference evidence="3" key="1">
    <citation type="submission" date="2019-11" db="EMBL/GenBank/DDBJ databases">
        <title>Characterization of Clostridium perfringens isolates from swine manure treated agricultural soils.</title>
        <authorList>
            <person name="Wushke S.T."/>
        </authorList>
    </citation>
    <scope>NUCLEOTIDE SEQUENCE</scope>
    <source>
        <strain evidence="3">X15</strain>
    </source>
</reference>
<evidence type="ECO:0000256" key="1">
    <source>
        <dbReference type="SAM" id="MobiDB-lite"/>
    </source>
</evidence>